<dbReference type="PANTHER" id="PTHR48420">
    <property type="entry name" value="NON-HAEM DIOXYGENASE N-TERMINAL DOMAIN-CONTAINING PROTEIN"/>
    <property type="match status" value="1"/>
</dbReference>
<dbReference type="EMBL" id="KV454411">
    <property type="protein sequence ID" value="ODQ64572.1"/>
    <property type="molecule type" value="Genomic_DNA"/>
</dbReference>
<dbReference type="Proteomes" id="UP000095009">
    <property type="component" value="Unassembled WGS sequence"/>
</dbReference>
<name>A0A1E3PHZ8_9ASCO</name>
<dbReference type="PANTHER" id="PTHR48420:SF1">
    <property type="entry name" value="NON-HAEM DIOXYGENASE N-TERMINAL DOMAIN-CONTAINING PROTEIN"/>
    <property type="match status" value="1"/>
</dbReference>
<organism evidence="1 2">
    <name type="scientific">Nadsonia fulvescens var. elongata DSM 6958</name>
    <dbReference type="NCBI Taxonomy" id="857566"/>
    <lineage>
        <taxon>Eukaryota</taxon>
        <taxon>Fungi</taxon>
        <taxon>Dikarya</taxon>
        <taxon>Ascomycota</taxon>
        <taxon>Saccharomycotina</taxon>
        <taxon>Dipodascomycetes</taxon>
        <taxon>Dipodascales</taxon>
        <taxon>Dipodascales incertae sedis</taxon>
        <taxon>Nadsonia</taxon>
    </lineage>
</organism>
<evidence type="ECO:0000313" key="2">
    <source>
        <dbReference type="Proteomes" id="UP000095009"/>
    </source>
</evidence>
<dbReference type="InterPro" id="IPR027443">
    <property type="entry name" value="IPNS-like_sf"/>
</dbReference>
<proteinExistence type="predicted"/>
<gene>
    <name evidence="1" type="ORF">NADFUDRAFT_83530</name>
</gene>
<evidence type="ECO:0000313" key="1">
    <source>
        <dbReference type="EMBL" id="ODQ64572.1"/>
    </source>
</evidence>
<protein>
    <submittedName>
        <fullName evidence="1">Clavaminate synthase-like protein</fullName>
    </submittedName>
</protein>
<dbReference type="AlphaFoldDB" id="A0A1E3PHZ8"/>
<keyword evidence="2" id="KW-1185">Reference proteome</keyword>
<dbReference type="STRING" id="857566.A0A1E3PHZ8"/>
<accession>A0A1E3PHZ8</accession>
<reference evidence="1 2" key="1">
    <citation type="journal article" date="2016" name="Proc. Natl. Acad. Sci. U.S.A.">
        <title>Comparative genomics of biotechnologically important yeasts.</title>
        <authorList>
            <person name="Riley R."/>
            <person name="Haridas S."/>
            <person name="Wolfe K.H."/>
            <person name="Lopes M.R."/>
            <person name="Hittinger C.T."/>
            <person name="Goeker M."/>
            <person name="Salamov A.A."/>
            <person name="Wisecaver J.H."/>
            <person name="Long T.M."/>
            <person name="Calvey C.H."/>
            <person name="Aerts A.L."/>
            <person name="Barry K.W."/>
            <person name="Choi C."/>
            <person name="Clum A."/>
            <person name="Coughlan A.Y."/>
            <person name="Deshpande S."/>
            <person name="Douglass A.P."/>
            <person name="Hanson S.J."/>
            <person name="Klenk H.-P."/>
            <person name="LaButti K.M."/>
            <person name="Lapidus A."/>
            <person name="Lindquist E.A."/>
            <person name="Lipzen A.M."/>
            <person name="Meier-Kolthoff J.P."/>
            <person name="Ohm R.A."/>
            <person name="Otillar R.P."/>
            <person name="Pangilinan J.L."/>
            <person name="Peng Y."/>
            <person name="Rokas A."/>
            <person name="Rosa C.A."/>
            <person name="Scheuner C."/>
            <person name="Sibirny A.A."/>
            <person name="Slot J.C."/>
            <person name="Stielow J.B."/>
            <person name="Sun H."/>
            <person name="Kurtzman C.P."/>
            <person name="Blackwell M."/>
            <person name="Grigoriev I.V."/>
            <person name="Jeffries T.W."/>
        </authorList>
    </citation>
    <scope>NUCLEOTIDE SEQUENCE [LARGE SCALE GENOMIC DNA]</scope>
    <source>
        <strain evidence="1 2">DSM 6958</strain>
    </source>
</reference>
<dbReference type="SUPFAM" id="SSF51197">
    <property type="entry name" value="Clavaminate synthase-like"/>
    <property type="match status" value="1"/>
</dbReference>
<sequence>MREPEINTPVIVSLKDLQAGLVDNLLPEAFGPDSLGIIIVKDLPENFINLRQTVLSSASNLAALPTEKLRQMEDDESSWLVGWSCGKEKLAFGKPDNLKGSFYINCSFHKDPSLEGPPEDEITGFEDFKSYTKPNIWPEESCLPKFQANTKELCNLIIDVAKIVAQACDRYVGNKIKGYPEGYLNHVVTSSTTTKARLLHYFPPVPSIDGEESGEWCGEHLDHSCLTGLTSAMLVDEESESFKSGKIEELVSNPDASSGLFIKNRLGNILKISFPKNCLAFQTGGALQAATFGEFKAVPHFVKASNTPNISRNTLAVFCQPSLHEIVGNEGNFATYTRKIINQNH</sequence>
<dbReference type="Gene3D" id="2.60.120.330">
    <property type="entry name" value="B-lactam Antibiotic, Isopenicillin N Synthase, Chain"/>
    <property type="match status" value="1"/>
</dbReference>
<dbReference type="OrthoDB" id="438224at2759"/>